<keyword evidence="2" id="KW-0812">Transmembrane</keyword>
<keyword evidence="4" id="KW-1185">Reference proteome</keyword>
<dbReference type="EMBL" id="DS989738">
    <property type="protein sequence ID" value="EEA08259.1"/>
    <property type="molecule type" value="Genomic_DNA"/>
</dbReference>
<dbReference type="OrthoDB" id="10414103at2759"/>
<feature type="region of interest" description="Disordered" evidence="1">
    <location>
        <begin position="117"/>
        <end position="142"/>
    </location>
</feature>
<reference evidence="3" key="1">
    <citation type="submission" date="2008-06" db="EMBL/GenBank/DDBJ databases">
        <authorList>
            <person name="Lorenzi H."/>
            <person name="Inman J."/>
            <person name="Miller J."/>
            <person name="Schobel S."/>
            <person name="Amedeo P."/>
            <person name="Caler E.V."/>
            <person name="da Silva J."/>
        </authorList>
    </citation>
    <scope>NUCLEOTIDE SEQUENCE [LARGE SCALE GENOMIC DNA]</scope>
    <source>
        <strain evidence="3">RN66</strain>
    </source>
</reference>
<keyword evidence="2" id="KW-0472">Membrane</keyword>
<keyword evidence="2" id="KW-1133">Transmembrane helix</keyword>
<dbReference type="GeneID" id="6997800"/>
<proteinExistence type="predicted"/>
<accession>B6AJC1</accession>
<protein>
    <submittedName>
        <fullName evidence="3">Uncharacterized protein</fullName>
    </submittedName>
</protein>
<evidence type="ECO:0000313" key="3">
    <source>
        <dbReference type="EMBL" id="EEA08259.1"/>
    </source>
</evidence>
<evidence type="ECO:0000313" key="4">
    <source>
        <dbReference type="Proteomes" id="UP000001460"/>
    </source>
</evidence>
<dbReference type="AlphaFoldDB" id="B6AJC1"/>
<dbReference type="RefSeq" id="XP_002142608.1">
    <property type="nucleotide sequence ID" value="XM_002142572.1"/>
</dbReference>
<sequence>MFVIRIGNQLYIKHDSDEFNSEFNTTNTSSNSTDILYDNKTGLPIFYNHEPSKYITAPTPWLSDRDSSNESVKQGLSTGWIVLYVCIAIACILIITVITITVTRHIRTRRLAESRRSHNINNNKGVLKPKAQTTQVTQGIST</sequence>
<gene>
    <name evidence="3" type="ORF">CMU_020020</name>
</gene>
<feature type="transmembrane region" description="Helical" evidence="2">
    <location>
        <begin position="81"/>
        <end position="102"/>
    </location>
</feature>
<feature type="compositionally biased region" description="Polar residues" evidence="1">
    <location>
        <begin position="131"/>
        <end position="142"/>
    </location>
</feature>
<organism evidence="3 4">
    <name type="scientific">Cryptosporidium muris (strain RN66)</name>
    <dbReference type="NCBI Taxonomy" id="441375"/>
    <lineage>
        <taxon>Eukaryota</taxon>
        <taxon>Sar</taxon>
        <taxon>Alveolata</taxon>
        <taxon>Apicomplexa</taxon>
        <taxon>Conoidasida</taxon>
        <taxon>Coccidia</taxon>
        <taxon>Eucoccidiorida</taxon>
        <taxon>Eimeriorina</taxon>
        <taxon>Cryptosporidiidae</taxon>
        <taxon>Cryptosporidium</taxon>
    </lineage>
</organism>
<dbReference type="Proteomes" id="UP000001460">
    <property type="component" value="Unassembled WGS sequence"/>
</dbReference>
<evidence type="ECO:0000256" key="2">
    <source>
        <dbReference type="SAM" id="Phobius"/>
    </source>
</evidence>
<evidence type="ECO:0000256" key="1">
    <source>
        <dbReference type="SAM" id="MobiDB-lite"/>
    </source>
</evidence>
<name>B6AJC1_CRYMR</name>
<dbReference type="VEuPathDB" id="CryptoDB:CMU_020020"/>